<keyword evidence="2" id="KW-1133">Transmembrane helix</keyword>
<protein>
    <submittedName>
        <fullName evidence="3">Tfp pilus assembly protein, major pilin PilA</fullName>
    </submittedName>
</protein>
<dbReference type="Pfam" id="PF07963">
    <property type="entry name" value="N_methyl"/>
    <property type="match status" value="1"/>
</dbReference>
<keyword evidence="2" id="KW-0812">Transmembrane</keyword>
<dbReference type="STRING" id="204773.HEAR3117"/>
<sequence>MKHIFFSPSNLRKSAGFTLIELMITVAIIGILASIALPYYGDYVRRGKVQEATSELANMRVKMEQYYQDNRSYAGYVDAACATAAGAVASGKYFTFACATDAATPNVYTITATGVASQGMDGYKYSLDQNNTKKSTVPPGAEVNCWISKRGEAC</sequence>
<dbReference type="InterPro" id="IPR012902">
    <property type="entry name" value="N_methyl_site"/>
</dbReference>
<evidence type="ECO:0000256" key="2">
    <source>
        <dbReference type="SAM" id="Phobius"/>
    </source>
</evidence>
<organism evidence="3 4">
    <name type="scientific">Herminiimonas arsenicoxydans</name>
    <dbReference type="NCBI Taxonomy" id="204773"/>
    <lineage>
        <taxon>Bacteria</taxon>
        <taxon>Pseudomonadati</taxon>
        <taxon>Pseudomonadota</taxon>
        <taxon>Betaproteobacteria</taxon>
        <taxon>Burkholderiales</taxon>
        <taxon>Oxalobacteraceae</taxon>
        <taxon>Herminiimonas</taxon>
    </lineage>
</organism>
<dbReference type="GO" id="GO:0015628">
    <property type="term" value="P:protein secretion by the type II secretion system"/>
    <property type="evidence" value="ECO:0007669"/>
    <property type="project" value="InterPro"/>
</dbReference>
<dbReference type="PANTHER" id="PTHR30093:SF47">
    <property type="entry name" value="TYPE IV PILUS NON-CORE MINOR PILIN PILE"/>
    <property type="match status" value="1"/>
</dbReference>
<dbReference type="HOGENOM" id="CLU_091705_6_3_4"/>
<evidence type="ECO:0000313" key="3">
    <source>
        <dbReference type="EMBL" id="CAL63226.1"/>
    </source>
</evidence>
<accession>A4G9N9</accession>
<dbReference type="OrthoDB" id="8592370at2"/>
<dbReference type="EMBL" id="CU207211">
    <property type="protein sequence ID" value="CAL63226.1"/>
    <property type="molecule type" value="Genomic_DNA"/>
</dbReference>
<dbReference type="PANTHER" id="PTHR30093">
    <property type="entry name" value="GENERAL SECRETION PATHWAY PROTEIN G"/>
    <property type="match status" value="1"/>
</dbReference>
<evidence type="ECO:0000313" key="4">
    <source>
        <dbReference type="Proteomes" id="UP000006697"/>
    </source>
</evidence>
<dbReference type="GO" id="GO:0043683">
    <property type="term" value="P:type IV pilus assembly"/>
    <property type="evidence" value="ECO:0007669"/>
    <property type="project" value="InterPro"/>
</dbReference>
<dbReference type="Pfam" id="PF16732">
    <property type="entry name" value="ComP_DUS"/>
    <property type="match status" value="1"/>
</dbReference>
<dbReference type="InterPro" id="IPR000983">
    <property type="entry name" value="Bac_GSPG_pilin"/>
</dbReference>
<dbReference type="InterPro" id="IPR031982">
    <property type="entry name" value="PilE-like"/>
</dbReference>
<dbReference type="eggNOG" id="COG4968">
    <property type="taxonomic scope" value="Bacteria"/>
</dbReference>
<dbReference type="SUPFAM" id="SSF54523">
    <property type="entry name" value="Pili subunits"/>
    <property type="match status" value="1"/>
</dbReference>
<reference evidence="3 4" key="1">
    <citation type="journal article" date="2007" name="PLoS Genet.">
        <title>A tale of two oxidation states: bacterial colonization of arsenic-rich environments.</title>
        <authorList>
            <person name="Muller D."/>
            <person name="Medigue C."/>
            <person name="Koechler S."/>
            <person name="Barbe V."/>
            <person name="Barakat M."/>
            <person name="Talla E."/>
            <person name="Bonnefoy V."/>
            <person name="Krin E."/>
            <person name="Arsene-Ploetze F."/>
            <person name="Carapito C."/>
            <person name="Chandler M."/>
            <person name="Cournoyer B."/>
            <person name="Cruveiller S."/>
            <person name="Dossat C."/>
            <person name="Duval S."/>
            <person name="Heymann M."/>
            <person name="Leize E."/>
            <person name="Lieutaud A."/>
            <person name="Lievremont D."/>
            <person name="Makita Y."/>
            <person name="Mangenot S."/>
            <person name="Nitschke W."/>
            <person name="Ortet P."/>
            <person name="Perdrial N."/>
            <person name="Schoepp B."/>
            <person name="Siguier N."/>
            <person name="Simeonova D.D."/>
            <person name="Rouy Z."/>
            <person name="Segurens B."/>
            <person name="Turlin E."/>
            <person name="Vallenet D."/>
            <person name="Van Dorsselaer A."/>
            <person name="Weiss S."/>
            <person name="Weissenbach J."/>
            <person name="Lett M.C."/>
            <person name="Danchin A."/>
            <person name="Bertin P.N."/>
        </authorList>
    </citation>
    <scope>NUCLEOTIDE SEQUENCE [LARGE SCALE GENOMIC DNA]</scope>
    <source>
        <strain evidence="4">ULPAs1</strain>
    </source>
</reference>
<dbReference type="Proteomes" id="UP000006697">
    <property type="component" value="Chromosome"/>
</dbReference>
<dbReference type="Gene3D" id="3.30.700.10">
    <property type="entry name" value="Glycoprotein, Type 4 Pilin"/>
    <property type="match status" value="1"/>
</dbReference>
<gene>
    <name evidence="3" type="ordered locus">HEAR3117</name>
</gene>
<dbReference type="NCBIfam" id="TIGR02532">
    <property type="entry name" value="IV_pilin_GFxxxE"/>
    <property type="match status" value="1"/>
</dbReference>
<dbReference type="KEGG" id="har:HEAR3117"/>
<dbReference type="PROSITE" id="PS00409">
    <property type="entry name" value="PROKAR_NTER_METHYL"/>
    <property type="match status" value="1"/>
</dbReference>
<dbReference type="AlphaFoldDB" id="A4G9N9"/>
<keyword evidence="1" id="KW-0488">Methylation</keyword>
<feature type="transmembrane region" description="Helical" evidence="2">
    <location>
        <begin position="20"/>
        <end position="40"/>
    </location>
</feature>
<name>A4G9N9_HERAR</name>
<keyword evidence="4" id="KW-1185">Reference proteome</keyword>
<dbReference type="InterPro" id="IPR045584">
    <property type="entry name" value="Pilin-like"/>
</dbReference>
<proteinExistence type="predicted"/>
<keyword evidence="2" id="KW-0472">Membrane</keyword>
<dbReference type="PRINTS" id="PR00813">
    <property type="entry name" value="BCTERIALGSPG"/>
</dbReference>
<evidence type="ECO:0000256" key="1">
    <source>
        <dbReference type="ARBA" id="ARBA00022481"/>
    </source>
</evidence>
<dbReference type="GO" id="GO:0015627">
    <property type="term" value="C:type II protein secretion system complex"/>
    <property type="evidence" value="ECO:0007669"/>
    <property type="project" value="InterPro"/>
</dbReference>